<dbReference type="InterPro" id="IPR004360">
    <property type="entry name" value="Glyas_Fos-R_dOase_dom"/>
</dbReference>
<dbReference type="EMBL" id="VOSM01000020">
    <property type="protein sequence ID" value="TXD33587.1"/>
    <property type="molecule type" value="Genomic_DNA"/>
</dbReference>
<dbReference type="PANTHER" id="PTHR34109:SF1">
    <property type="entry name" value="VOC DOMAIN-CONTAINING PROTEIN"/>
    <property type="match status" value="1"/>
</dbReference>
<evidence type="ECO:0000313" key="2">
    <source>
        <dbReference type="EMBL" id="TXD33587.1"/>
    </source>
</evidence>
<feature type="domain" description="VOC" evidence="1">
    <location>
        <begin position="8"/>
        <end position="125"/>
    </location>
</feature>
<evidence type="ECO:0000259" key="1">
    <source>
        <dbReference type="PROSITE" id="PS51819"/>
    </source>
</evidence>
<dbReference type="Gene3D" id="3.30.720.120">
    <property type="match status" value="1"/>
</dbReference>
<dbReference type="PANTHER" id="PTHR34109">
    <property type="entry name" value="BNAUNNG04460D PROTEIN-RELATED"/>
    <property type="match status" value="1"/>
</dbReference>
<sequence length="127" mass="13915">MSMFKPESYPSLSPYLIVGDAREVGRFLEAVFGATVLREHTRDDGSVMHVEYRIDDSVVMMGEAQGEWESQPAHLHVYVADAMATYERALAAGAEGVQAPAKKPDGDVRGGFKGPAGNTWWVATEQR</sequence>
<reference evidence="2 3" key="1">
    <citation type="submission" date="2019-08" db="EMBL/GenBank/DDBJ databases">
        <title>Bradymonadales sp. TMQ4.</title>
        <authorList>
            <person name="Liang Q."/>
        </authorList>
    </citation>
    <scope>NUCLEOTIDE SEQUENCE [LARGE SCALE GENOMIC DNA]</scope>
    <source>
        <strain evidence="2 3">TMQ4</strain>
    </source>
</reference>
<organism evidence="2 3">
    <name type="scientific">Lujinxingia vulgaris</name>
    <dbReference type="NCBI Taxonomy" id="2600176"/>
    <lineage>
        <taxon>Bacteria</taxon>
        <taxon>Deltaproteobacteria</taxon>
        <taxon>Bradymonadales</taxon>
        <taxon>Lujinxingiaceae</taxon>
        <taxon>Lujinxingia</taxon>
    </lineage>
</organism>
<dbReference type="Proteomes" id="UP000321412">
    <property type="component" value="Unassembled WGS sequence"/>
</dbReference>
<dbReference type="AlphaFoldDB" id="A0A5C6X8S2"/>
<dbReference type="Pfam" id="PF00903">
    <property type="entry name" value="Glyoxalase"/>
    <property type="match status" value="1"/>
</dbReference>
<accession>A0A5C6X8S2</accession>
<dbReference type="CDD" id="cd07246">
    <property type="entry name" value="VOC_like"/>
    <property type="match status" value="1"/>
</dbReference>
<name>A0A5C6X8S2_9DELT</name>
<evidence type="ECO:0000313" key="3">
    <source>
        <dbReference type="Proteomes" id="UP000321412"/>
    </source>
</evidence>
<dbReference type="SUPFAM" id="SSF54593">
    <property type="entry name" value="Glyoxalase/Bleomycin resistance protein/Dihydroxybiphenyl dioxygenase"/>
    <property type="match status" value="1"/>
</dbReference>
<dbReference type="PROSITE" id="PS51819">
    <property type="entry name" value="VOC"/>
    <property type="match status" value="1"/>
</dbReference>
<dbReference type="InterPro" id="IPR029068">
    <property type="entry name" value="Glyas_Bleomycin-R_OHBP_Dase"/>
</dbReference>
<dbReference type="RefSeq" id="WP_146983427.1">
    <property type="nucleotide sequence ID" value="NZ_VOSM01000020.1"/>
</dbReference>
<keyword evidence="3" id="KW-1185">Reference proteome</keyword>
<dbReference type="OrthoDB" id="9795306at2"/>
<protein>
    <submittedName>
        <fullName evidence="2">VOC family protein</fullName>
    </submittedName>
</protein>
<gene>
    <name evidence="2" type="ORF">FRC98_20375</name>
</gene>
<dbReference type="InterPro" id="IPR037523">
    <property type="entry name" value="VOC_core"/>
</dbReference>
<proteinExistence type="predicted"/>
<comment type="caution">
    <text evidence="2">The sequence shown here is derived from an EMBL/GenBank/DDBJ whole genome shotgun (WGS) entry which is preliminary data.</text>
</comment>
<dbReference type="Gene3D" id="3.30.720.110">
    <property type="match status" value="1"/>
</dbReference>